<keyword evidence="7 9" id="KW-1133">Transmembrane helix</keyword>
<feature type="transmembrane region" description="Helical" evidence="9">
    <location>
        <begin position="397"/>
        <end position="418"/>
    </location>
</feature>
<evidence type="ECO:0000259" key="10">
    <source>
        <dbReference type="PROSITE" id="PS50893"/>
    </source>
</evidence>
<dbReference type="InterPro" id="IPR013525">
    <property type="entry name" value="ABC2_TM"/>
</dbReference>
<keyword evidence="11" id="KW-1185">Reference proteome</keyword>
<evidence type="ECO:0000256" key="8">
    <source>
        <dbReference type="ARBA" id="ARBA00023136"/>
    </source>
</evidence>
<evidence type="ECO:0000256" key="5">
    <source>
        <dbReference type="ARBA" id="ARBA00022741"/>
    </source>
</evidence>
<evidence type="ECO:0000256" key="2">
    <source>
        <dbReference type="ARBA" id="ARBA00005814"/>
    </source>
</evidence>
<dbReference type="PROSITE" id="PS50893">
    <property type="entry name" value="ABC_TRANSPORTER_2"/>
    <property type="match status" value="1"/>
</dbReference>
<keyword evidence="8 9" id="KW-0472">Membrane</keyword>
<proteinExistence type="inferred from homology"/>
<sequence length="647" mass="71321">MNGNQQEMVDLEAQNQKADVDGDDLGLGRGVAAAATSCIFSKSSTTPITLKFRNVVYKIKIHRAAGGFLRKSMKTEERVILNGLTGAVQPGEMLAMLGPSGSGKTTLLTTLGGRLAGGHLGGTITYNGKPFSNSLKRSTGFVTQDDIMYPHLTVTETLVFTALLRLHKSYTKEEKVMHAEEVIAQLGLTKCKNSIIGGGGLRGVSGGERKRVSIGQEMLINPSLLFLDEPTSGLDSTTAQTIVSKLWELAKGGRTVVMTIHQPSSRLFYMFHKVLLLSEGNSLYFGDGARVMEYFAGIGFTPSVAMNPADFLLDLANGIGTAPEDEDKESKSAIKQTLALAYKNHLEDELKRELCAIDDRFINQGQEHKHSDRWPTTWWQQFTILLRRGIKERKYQSFSGIKVVQVTIVAFISGLLWWQSEASNLQDKIGLLFFYSAFWGFFPLFNAIFTFPRERMMLEKERSSGMYRLSSYFLSRIVGDLPMELILPSAFVIITYWMAGMKPTLANFLCTLFVLLYSVLVAQGLGLAIGATVMDQQSATILGSVLMLAFLLAGGYYVQNVPPFIGWIKYLSVSHYTYKLLMGSQYKPDDTYPCGGSSCLVGDYPGIKKVGLDGQAVSAIALGIMFVGYRLLAYVALMRIGMTKKRK</sequence>
<gene>
    <name evidence="12" type="primary">LOC115735421</name>
</gene>
<dbReference type="RefSeq" id="XP_030522503.1">
    <property type="nucleotide sequence ID" value="XM_030666643.2"/>
</dbReference>
<feature type="transmembrane region" description="Helical" evidence="9">
    <location>
        <begin position="430"/>
        <end position="452"/>
    </location>
</feature>
<dbReference type="Pfam" id="PF01061">
    <property type="entry name" value="ABC2_membrane"/>
    <property type="match status" value="1"/>
</dbReference>
<evidence type="ECO:0000256" key="9">
    <source>
        <dbReference type="SAM" id="Phobius"/>
    </source>
</evidence>
<dbReference type="GeneID" id="115735421"/>
<dbReference type="AlphaFoldDB" id="A0A8B8NKC0"/>
<evidence type="ECO:0000313" key="11">
    <source>
        <dbReference type="Proteomes" id="UP000827889"/>
    </source>
</evidence>
<dbReference type="Proteomes" id="UP000827889">
    <property type="component" value="Chromosome 8"/>
</dbReference>
<dbReference type="GO" id="GO:0140359">
    <property type="term" value="F:ABC-type transporter activity"/>
    <property type="evidence" value="ECO:0007669"/>
    <property type="project" value="InterPro"/>
</dbReference>
<dbReference type="PANTHER" id="PTHR48041">
    <property type="entry name" value="ABC TRANSPORTER G FAMILY MEMBER 28"/>
    <property type="match status" value="1"/>
</dbReference>
<dbReference type="PROSITE" id="PS00211">
    <property type="entry name" value="ABC_TRANSPORTER_1"/>
    <property type="match status" value="1"/>
</dbReference>
<accession>A0A8B8NKC0</accession>
<protein>
    <submittedName>
        <fullName evidence="12">ABC transporter G family member 9</fullName>
    </submittedName>
</protein>
<keyword evidence="3" id="KW-0813">Transport</keyword>
<dbReference type="InterPro" id="IPR050352">
    <property type="entry name" value="ABCG_transporters"/>
</dbReference>
<evidence type="ECO:0000256" key="6">
    <source>
        <dbReference type="ARBA" id="ARBA00022840"/>
    </source>
</evidence>
<evidence type="ECO:0000256" key="1">
    <source>
        <dbReference type="ARBA" id="ARBA00004141"/>
    </source>
</evidence>
<dbReference type="OrthoDB" id="66620at2759"/>
<evidence type="ECO:0000256" key="7">
    <source>
        <dbReference type="ARBA" id="ARBA00022989"/>
    </source>
</evidence>
<dbReference type="Gene3D" id="3.40.50.300">
    <property type="entry name" value="P-loop containing nucleotide triphosphate hydrolases"/>
    <property type="match status" value="1"/>
</dbReference>
<feature type="transmembrane region" description="Helical" evidence="9">
    <location>
        <begin position="616"/>
        <end position="637"/>
    </location>
</feature>
<name>A0A8B8NKC0_9MYRT</name>
<feature type="transmembrane region" description="Helical" evidence="9">
    <location>
        <begin position="539"/>
        <end position="558"/>
    </location>
</feature>
<dbReference type="InterPro" id="IPR003439">
    <property type="entry name" value="ABC_transporter-like_ATP-bd"/>
</dbReference>
<keyword evidence="6" id="KW-0067">ATP-binding</keyword>
<comment type="subcellular location">
    <subcellularLocation>
        <location evidence="1">Membrane</location>
        <topology evidence="1">Multi-pass membrane protein</topology>
    </subcellularLocation>
</comment>
<dbReference type="GO" id="GO:0005524">
    <property type="term" value="F:ATP binding"/>
    <property type="evidence" value="ECO:0007669"/>
    <property type="project" value="UniProtKB-KW"/>
</dbReference>
<dbReference type="SMART" id="SM00382">
    <property type="entry name" value="AAA"/>
    <property type="match status" value="1"/>
</dbReference>
<dbReference type="InterPro" id="IPR017871">
    <property type="entry name" value="ABC_transporter-like_CS"/>
</dbReference>
<feature type="transmembrane region" description="Helical" evidence="9">
    <location>
        <begin position="505"/>
        <end position="527"/>
    </location>
</feature>
<dbReference type="Pfam" id="PF00005">
    <property type="entry name" value="ABC_tran"/>
    <property type="match status" value="1"/>
</dbReference>
<keyword evidence="4 9" id="KW-0812">Transmembrane</keyword>
<dbReference type="SUPFAM" id="SSF52540">
    <property type="entry name" value="P-loop containing nucleoside triphosphate hydrolases"/>
    <property type="match status" value="1"/>
</dbReference>
<dbReference type="FunFam" id="3.40.50.300:FF:000337">
    <property type="entry name" value="ABC transporter G family member 22"/>
    <property type="match status" value="1"/>
</dbReference>
<evidence type="ECO:0000256" key="3">
    <source>
        <dbReference type="ARBA" id="ARBA00022448"/>
    </source>
</evidence>
<dbReference type="CDD" id="cd03213">
    <property type="entry name" value="ABCG_EPDR"/>
    <property type="match status" value="1"/>
</dbReference>
<dbReference type="InterPro" id="IPR027417">
    <property type="entry name" value="P-loop_NTPase"/>
</dbReference>
<evidence type="ECO:0000256" key="4">
    <source>
        <dbReference type="ARBA" id="ARBA00022692"/>
    </source>
</evidence>
<dbReference type="InterPro" id="IPR003593">
    <property type="entry name" value="AAA+_ATPase"/>
</dbReference>
<dbReference type="GO" id="GO:0005886">
    <property type="term" value="C:plasma membrane"/>
    <property type="evidence" value="ECO:0007669"/>
    <property type="project" value="TreeGrafter"/>
</dbReference>
<dbReference type="PANTHER" id="PTHR48041:SF22">
    <property type="entry name" value="ABC TRANSPORTER G FAMILY MEMBER 9"/>
    <property type="match status" value="1"/>
</dbReference>
<dbReference type="GO" id="GO:0016887">
    <property type="term" value="F:ATP hydrolysis activity"/>
    <property type="evidence" value="ECO:0007669"/>
    <property type="project" value="InterPro"/>
</dbReference>
<comment type="similarity">
    <text evidence="2">Belongs to the ABC transporter superfamily. ABCG family. Eye pigment precursor importer (TC 3.A.1.204) subfamily.</text>
</comment>
<dbReference type="KEGG" id="rarg:115735421"/>
<evidence type="ECO:0000313" key="12">
    <source>
        <dbReference type="RefSeq" id="XP_030522503.1"/>
    </source>
</evidence>
<reference evidence="12" key="1">
    <citation type="submission" date="2025-08" db="UniProtKB">
        <authorList>
            <consortium name="RefSeq"/>
        </authorList>
    </citation>
    <scope>IDENTIFICATION</scope>
    <source>
        <tissue evidence="12">Leaf</tissue>
    </source>
</reference>
<keyword evidence="5" id="KW-0547">Nucleotide-binding</keyword>
<feature type="domain" description="ABC transporter" evidence="10">
    <location>
        <begin position="50"/>
        <end position="304"/>
    </location>
</feature>
<dbReference type="InterPro" id="IPR043926">
    <property type="entry name" value="ABCG_dom"/>
</dbReference>
<dbReference type="Pfam" id="PF19055">
    <property type="entry name" value="ABC2_membrane_7"/>
    <property type="match status" value="1"/>
</dbReference>
<feature type="transmembrane region" description="Helical" evidence="9">
    <location>
        <begin position="473"/>
        <end position="499"/>
    </location>
</feature>
<organism evidence="11 12">
    <name type="scientific">Rhodamnia argentea</name>
    <dbReference type="NCBI Taxonomy" id="178133"/>
    <lineage>
        <taxon>Eukaryota</taxon>
        <taxon>Viridiplantae</taxon>
        <taxon>Streptophyta</taxon>
        <taxon>Embryophyta</taxon>
        <taxon>Tracheophyta</taxon>
        <taxon>Spermatophyta</taxon>
        <taxon>Magnoliopsida</taxon>
        <taxon>eudicotyledons</taxon>
        <taxon>Gunneridae</taxon>
        <taxon>Pentapetalae</taxon>
        <taxon>rosids</taxon>
        <taxon>malvids</taxon>
        <taxon>Myrtales</taxon>
        <taxon>Myrtaceae</taxon>
        <taxon>Myrtoideae</taxon>
        <taxon>Myrteae</taxon>
        <taxon>Australasian group</taxon>
        <taxon>Rhodamnia</taxon>
    </lineage>
</organism>